<dbReference type="GO" id="GO:0009231">
    <property type="term" value="P:riboflavin biosynthetic process"/>
    <property type="evidence" value="ECO:0007669"/>
    <property type="project" value="InterPro"/>
</dbReference>
<keyword evidence="5" id="KW-0175">Coiled coil</keyword>
<dbReference type="Gene3D" id="1.20.5.170">
    <property type="match status" value="1"/>
</dbReference>
<feature type="region of interest" description="Disordered" evidence="6">
    <location>
        <begin position="193"/>
        <end position="224"/>
    </location>
</feature>
<protein>
    <recommendedName>
        <fullName evidence="7">GTP cyclohydrolase II domain-containing protein</fullName>
    </recommendedName>
</protein>
<dbReference type="InterPro" id="IPR032677">
    <property type="entry name" value="GTP_cyclohydro_II"/>
</dbReference>
<dbReference type="STRING" id="41047.A0A397H975"/>
<dbReference type="Pfam" id="PF11905">
    <property type="entry name" value="DUF3425"/>
    <property type="match status" value="1"/>
</dbReference>
<evidence type="ECO:0000256" key="2">
    <source>
        <dbReference type="ARBA" id="ARBA00022741"/>
    </source>
</evidence>
<feature type="region of interest" description="Disordered" evidence="6">
    <location>
        <begin position="654"/>
        <end position="677"/>
    </location>
</feature>
<dbReference type="InterPro" id="IPR046347">
    <property type="entry name" value="bZIP_sf"/>
</dbReference>
<dbReference type="GO" id="GO:0003700">
    <property type="term" value="F:DNA-binding transcription factor activity"/>
    <property type="evidence" value="ECO:0007669"/>
    <property type="project" value="InterPro"/>
</dbReference>
<feature type="region of interest" description="Disordered" evidence="6">
    <location>
        <begin position="399"/>
        <end position="448"/>
    </location>
</feature>
<feature type="compositionally biased region" description="Basic and acidic residues" evidence="6">
    <location>
        <begin position="40"/>
        <end position="49"/>
    </location>
</feature>
<dbReference type="GeneID" id="38129385"/>
<dbReference type="VEuPathDB" id="FungiDB:CDV56_107411"/>
<dbReference type="GO" id="GO:0005525">
    <property type="term" value="F:GTP binding"/>
    <property type="evidence" value="ECO:0007669"/>
    <property type="project" value="UniProtKB-KW"/>
</dbReference>
<dbReference type="SUPFAM" id="SSF142695">
    <property type="entry name" value="RibA-like"/>
    <property type="match status" value="1"/>
</dbReference>
<keyword evidence="3" id="KW-0378">Hydrolase</keyword>
<keyword evidence="9" id="KW-1185">Reference proteome</keyword>
<dbReference type="CDD" id="cd00641">
    <property type="entry name" value="GTP_cyclohydro2"/>
    <property type="match status" value="1"/>
</dbReference>
<evidence type="ECO:0000256" key="4">
    <source>
        <dbReference type="ARBA" id="ARBA00023134"/>
    </source>
</evidence>
<evidence type="ECO:0000256" key="1">
    <source>
        <dbReference type="ARBA" id="ARBA00008131"/>
    </source>
</evidence>
<comment type="caution">
    <text evidence="8">The sequence shown here is derived from an EMBL/GenBank/DDBJ whole genome shotgun (WGS) entry which is preliminary data.</text>
</comment>
<gene>
    <name evidence="8" type="ORF">CDV56_107411</name>
</gene>
<name>A0A397H975_ASPTH</name>
<dbReference type="AlphaFoldDB" id="A0A397H975"/>
<evidence type="ECO:0000313" key="9">
    <source>
        <dbReference type="Proteomes" id="UP000215305"/>
    </source>
</evidence>
<dbReference type="RefSeq" id="XP_026615796.1">
    <property type="nucleotide sequence ID" value="XM_026761030.1"/>
</dbReference>
<accession>A0A397H975</accession>
<dbReference type="Gene3D" id="3.40.50.10990">
    <property type="entry name" value="GTP cyclohydrolase II"/>
    <property type="match status" value="1"/>
</dbReference>
<evidence type="ECO:0000259" key="7">
    <source>
        <dbReference type="Pfam" id="PF00925"/>
    </source>
</evidence>
<dbReference type="SUPFAM" id="SSF57959">
    <property type="entry name" value="Leucine zipper domain"/>
    <property type="match status" value="1"/>
</dbReference>
<feature type="compositionally biased region" description="Polar residues" evidence="6">
    <location>
        <begin position="567"/>
        <end position="596"/>
    </location>
</feature>
<dbReference type="OrthoDB" id="4161589at2759"/>
<dbReference type="GO" id="GO:0003935">
    <property type="term" value="F:GTP cyclohydrolase II activity"/>
    <property type="evidence" value="ECO:0007669"/>
    <property type="project" value="InterPro"/>
</dbReference>
<evidence type="ECO:0000256" key="6">
    <source>
        <dbReference type="SAM" id="MobiDB-lite"/>
    </source>
</evidence>
<dbReference type="Proteomes" id="UP000215305">
    <property type="component" value="Unassembled WGS sequence"/>
</dbReference>
<dbReference type="InterPro" id="IPR036144">
    <property type="entry name" value="RibA-like_sf"/>
</dbReference>
<feature type="compositionally biased region" description="Polar residues" evidence="6">
    <location>
        <begin position="660"/>
        <end position="674"/>
    </location>
</feature>
<keyword evidence="4" id="KW-0342">GTP-binding</keyword>
<dbReference type="EMBL" id="NKHU02000059">
    <property type="protein sequence ID" value="RHZ59592.1"/>
    <property type="molecule type" value="Genomic_DNA"/>
</dbReference>
<organism evidence="8 9">
    <name type="scientific">Aspergillus thermomutatus</name>
    <name type="common">Neosartorya pseudofischeri</name>
    <dbReference type="NCBI Taxonomy" id="41047"/>
    <lineage>
        <taxon>Eukaryota</taxon>
        <taxon>Fungi</taxon>
        <taxon>Dikarya</taxon>
        <taxon>Ascomycota</taxon>
        <taxon>Pezizomycotina</taxon>
        <taxon>Eurotiomycetes</taxon>
        <taxon>Eurotiomycetidae</taxon>
        <taxon>Eurotiales</taxon>
        <taxon>Aspergillaceae</taxon>
        <taxon>Aspergillus</taxon>
        <taxon>Aspergillus subgen. Fumigati</taxon>
    </lineage>
</organism>
<dbReference type="InterPro" id="IPR021833">
    <property type="entry name" value="DUF3425"/>
</dbReference>
<dbReference type="PANTHER" id="PTHR37012">
    <property type="entry name" value="B-ZIP TRANSCRIPTION FACTOR (EUROFUNG)-RELATED"/>
    <property type="match status" value="1"/>
</dbReference>
<feature type="compositionally biased region" description="Pro residues" evidence="6">
    <location>
        <begin position="534"/>
        <end position="551"/>
    </location>
</feature>
<evidence type="ECO:0000313" key="8">
    <source>
        <dbReference type="EMBL" id="RHZ59592.1"/>
    </source>
</evidence>
<dbReference type="CDD" id="cd14688">
    <property type="entry name" value="bZIP_YAP"/>
    <property type="match status" value="1"/>
</dbReference>
<feature type="region of interest" description="Disordered" evidence="6">
    <location>
        <begin position="1"/>
        <end position="85"/>
    </location>
</feature>
<dbReference type="InterPro" id="IPR000926">
    <property type="entry name" value="RibA"/>
</dbReference>
<evidence type="ECO:0000256" key="5">
    <source>
        <dbReference type="SAM" id="Coils"/>
    </source>
</evidence>
<feature type="coiled-coil region" evidence="5">
    <location>
        <begin position="469"/>
        <end position="515"/>
    </location>
</feature>
<reference evidence="8" key="1">
    <citation type="submission" date="2018-08" db="EMBL/GenBank/DDBJ databases">
        <title>Draft genome sequence of azole-resistant Aspergillus thermomutatus (Neosartorya pseudofischeri) strain HMR AF 39, isolated from a human nasal aspirate.</title>
        <authorList>
            <person name="Parent-Michaud M."/>
            <person name="Dufresne P.J."/>
            <person name="Fournier E."/>
            <person name="Martineau C."/>
            <person name="Moreira S."/>
            <person name="Perkins V."/>
            <person name="De Repentigny L."/>
            <person name="Dufresne S.F."/>
        </authorList>
    </citation>
    <scope>NUCLEOTIDE SEQUENCE [LARGE SCALE GENOMIC DNA]</scope>
    <source>
        <strain evidence="8">HMR AF 39</strain>
    </source>
</reference>
<evidence type="ECO:0000256" key="3">
    <source>
        <dbReference type="ARBA" id="ARBA00022801"/>
    </source>
</evidence>
<feature type="region of interest" description="Disordered" evidence="6">
    <location>
        <begin position="530"/>
        <end position="601"/>
    </location>
</feature>
<keyword evidence="2" id="KW-0547">Nucleotide-binding</keyword>
<feature type="domain" description="GTP cyclohydrolase II" evidence="7">
    <location>
        <begin position="225"/>
        <end position="371"/>
    </location>
</feature>
<dbReference type="Pfam" id="PF00925">
    <property type="entry name" value="GTP_cyclohydro2"/>
    <property type="match status" value="1"/>
</dbReference>
<feature type="compositionally biased region" description="Polar residues" evidence="6">
    <location>
        <begin position="1"/>
        <end position="18"/>
    </location>
</feature>
<dbReference type="PANTHER" id="PTHR37012:SF2">
    <property type="entry name" value="BZIP DOMAIN-CONTAINING PROTEIN-RELATED"/>
    <property type="match status" value="1"/>
</dbReference>
<proteinExistence type="inferred from homology"/>
<sequence length="900" mass="99325">MSNLPSHASPSFGAQSPATPRPVDELSLDSNTTSAPAFHSRLDELRDETASQISSTDSDRGDMTPAVPASLLSPSFTPPATPGGSINTAQLLQQAQLAGARQGSTHTKPPRLLSRLPNVECIVRARIPTTTGAEMFLHLYHNDLDNKEHLAIVFGNTIRSRSLDKVRPGETEMDRMIRGAYIGKLRPGRVSSWYDEEKAGEAASPEDGGAVSSPHTPPQSHPNEAPLVRIHSECYTGETAWSARCDCGEQLDEAARLMSLPMETLTEAASQQSMTVPSNAAGGVIVYLRQEGRGIGLGEKLKAYNLQDLGSDTVEANLLLRHPADARSYGLATAILVDLGLGVDSNPHGIRLLTNNPDKIRAVEGPNREVVVKERVPMVPLAWRSGGKMGIKSSEVEGYLRTKEDSPTPSGFTSADAETPVADNHGGPTTAAGRKRKLNSTSSRGVANLTPEQLAKKRANDRQAQRAIRERTKSHIESLEQRVRELSSQKPFLDLQAALKQNEAIQAENRELKQGFKAIMDIIQPLVAKQESNLPPPPAPNAVAPPPPLQPLNPSFNPPHYTETHHFTSTSQRYEPSYTASTPGAETPTSTHSAPTMSAHRRDTTNGLASFRIAFDYQRHNLTHGLDFGTDERLAFNFLLDASQQVPRVEGFRRSAESFRPSQVDTPSVYTPSASGPVPEQPLPAYMTPIRNIAPTCTLDAILLDFLHHRQREAAQGVPTQKLVGPPYPSVSSLLNPEKSVYSHPLSKVFTDILRTFPDISSLPEQVAVLYLMFLLMRWQIYPTAENYERLPDWLTPRPSQLLTPHPAWIDYLPWPRMRDRLVISYQDYPFENWFIPFTRTLSVNWPYEATDCLLSTSDNEDLIMNPVFERHFKNLSNWSLGPAFAQAYPQLVETTRIKP</sequence>
<comment type="similarity">
    <text evidence="1">Belongs to the GTP cyclohydrolase II family.</text>
</comment>